<dbReference type="InParanoid" id="A0A1C7NNK5"/>
<feature type="domain" description="PCI" evidence="8">
    <location>
        <begin position="209"/>
        <end position="379"/>
    </location>
</feature>
<comment type="subcellular location">
    <subcellularLocation>
        <location evidence="2">Cytoplasm</location>
    </subcellularLocation>
    <subcellularLocation>
        <location evidence="1">Nucleus</location>
    </subcellularLocation>
</comment>
<sequence length="422" mass="48282">MLESDMSIDQQIPNFDFETYISNYEAKQASPPLSIEAYKMAIQDIKEKTFQTTKYQRAMEALNAELTKQGQPTLPLDQQWLTETRKKSLTVFEQLEAQVKAAKQNFSKEDIRVSQSQLGDYYYKKGDLPAATKAYVRTRDHCTTSQHIIEMCFNTIQVYLDDQNFSHVVQTYITRAESTPNIPDKTNTISKLRCCQAVSLLGASDATSTYRAVAEALMEVSFESANSIHTIMSPNDVAIYGGLCALVSYDRRQLSQVLNNSNFKNFLVLEPSLHELLEAFYQSKYAVCFELLSKYQQSLRLDVYLASHLAKLTQLVREKAMIQYCLPYSMIDMRKMAKAFDVSLEELENELVHLIGKKDKIHARIDSHQKILCTKKQERRVKAFEQSLLAGDEFERSSRALLIRLHLLKANLVVTQDPLSSK</sequence>
<gene>
    <name evidence="9" type="primary">csn1</name>
    <name evidence="9" type="ORF">A0J61_01243</name>
</gene>
<evidence type="ECO:0000313" key="10">
    <source>
        <dbReference type="Proteomes" id="UP000093000"/>
    </source>
</evidence>
<dbReference type="SMART" id="SM00088">
    <property type="entry name" value="PINT"/>
    <property type="match status" value="1"/>
</dbReference>
<feature type="coiled-coil region" evidence="7">
    <location>
        <begin position="85"/>
        <end position="112"/>
    </location>
</feature>
<dbReference type="Proteomes" id="UP000093000">
    <property type="component" value="Unassembled WGS sequence"/>
</dbReference>
<dbReference type="STRING" id="101091.A0A1C7NNK5"/>
<dbReference type="AlphaFoldDB" id="A0A1C7NNK5"/>
<proteinExistence type="inferred from homology"/>
<comment type="caution">
    <text evidence="9">The sequence shown here is derived from an EMBL/GenBank/DDBJ whole genome shotgun (WGS) entry which is preliminary data.</text>
</comment>
<accession>A0A1C7NNK5</accession>
<evidence type="ECO:0000256" key="3">
    <source>
        <dbReference type="ARBA" id="ARBA00008793"/>
    </source>
</evidence>
<evidence type="ECO:0000259" key="8">
    <source>
        <dbReference type="PROSITE" id="PS50250"/>
    </source>
</evidence>
<dbReference type="InterPro" id="IPR019585">
    <property type="entry name" value="Rpn7/CSN1"/>
</dbReference>
<dbReference type="FunCoup" id="A0A1C7NNK5">
    <property type="interactions" value="610"/>
</dbReference>
<evidence type="ECO:0000256" key="4">
    <source>
        <dbReference type="ARBA" id="ARBA00022490"/>
    </source>
</evidence>
<name>A0A1C7NNK5_9FUNG</name>
<keyword evidence="10" id="KW-1185">Reference proteome</keyword>
<dbReference type="Gene3D" id="1.25.40.570">
    <property type="match status" value="1"/>
</dbReference>
<keyword evidence="7" id="KW-0175">Coiled coil</keyword>
<dbReference type="PANTHER" id="PTHR14145">
    <property type="entry name" value="26S PROTESOME SUBUNIT 6"/>
    <property type="match status" value="1"/>
</dbReference>
<organism evidence="9 10">
    <name type="scientific">Choanephora cucurbitarum</name>
    <dbReference type="NCBI Taxonomy" id="101091"/>
    <lineage>
        <taxon>Eukaryota</taxon>
        <taxon>Fungi</taxon>
        <taxon>Fungi incertae sedis</taxon>
        <taxon>Mucoromycota</taxon>
        <taxon>Mucoromycotina</taxon>
        <taxon>Mucoromycetes</taxon>
        <taxon>Mucorales</taxon>
        <taxon>Mucorineae</taxon>
        <taxon>Choanephoraceae</taxon>
        <taxon>Choanephoroideae</taxon>
        <taxon>Choanephora</taxon>
    </lineage>
</organism>
<dbReference type="EMBL" id="LUGH01000037">
    <property type="protein sequence ID" value="OBZ90701.1"/>
    <property type="molecule type" value="Genomic_DNA"/>
</dbReference>
<dbReference type="Pfam" id="PF10602">
    <property type="entry name" value="RPN7"/>
    <property type="match status" value="1"/>
</dbReference>
<dbReference type="PANTHER" id="PTHR14145:SF2">
    <property type="entry name" value="COP9 SIGNALOSOME COMPLEX SUBUNIT 1"/>
    <property type="match status" value="1"/>
</dbReference>
<dbReference type="SUPFAM" id="SSF46785">
    <property type="entry name" value="Winged helix' DNA-binding domain"/>
    <property type="match status" value="1"/>
</dbReference>
<keyword evidence="6" id="KW-0539">Nucleus</keyword>
<dbReference type="PROSITE" id="PS50250">
    <property type="entry name" value="PCI"/>
    <property type="match status" value="1"/>
</dbReference>
<dbReference type="InterPro" id="IPR045135">
    <property type="entry name" value="Rpn7_N"/>
</dbReference>
<dbReference type="InterPro" id="IPR000717">
    <property type="entry name" value="PCI_dom"/>
</dbReference>
<dbReference type="GO" id="GO:0005737">
    <property type="term" value="C:cytoplasm"/>
    <property type="evidence" value="ECO:0007669"/>
    <property type="project" value="UniProtKB-SubCell"/>
</dbReference>
<dbReference type="Pfam" id="PF01399">
    <property type="entry name" value="PCI"/>
    <property type="match status" value="1"/>
</dbReference>
<dbReference type="InterPro" id="IPR036390">
    <property type="entry name" value="WH_DNA-bd_sf"/>
</dbReference>
<evidence type="ECO:0000256" key="7">
    <source>
        <dbReference type="SAM" id="Coils"/>
    </source>
</evidence>
<evidence type="ECO:0000256" key="6">
    <source>
        <dbReference type="ARBA" id="ARBA00023242"/>
    </source>
</evidence>
<protein>
    <submittedName>
        <fullName evidence="9">COP9 signalosome complex subunit 1</fullName>
    </submittedName>
</protein>
<reference evidence="9 10" key="1">
    <citation type="submission" date="2016-03" db="EMBL/GenBank/DDBJ databases">
        <title>Choanephora cucurbitarum.</title>
        <authorList>
            <person name="Min B."/>
            <person name="Park H."/>
            <person name="Park J.-H."/>
            <person name="Shin H.-D."/>
            <person name="Choi I.-G."/>
        </authorList>
    </citation>
    <scope>NUCLEOTIDE SEQUENCE [LARGE SCALE GENOMIC DNA]</scope>
    <source>
        <strain evidence="9 10">KUS-F28377</strain>
    </source>
</reference>
<evidence type="ECO:0000256" key="5">
    <source>
        <dbReference type="ARBA" id="ARBA00022790"/>
    </source>
</evidence>
<comment type="similarity">
    <text evidence="3">Belongs to the CSN1 family.</text>
</comment>
<dbReference type="OrthoDB" id="422427at2759"/>
<evidence type="ECO:0000256" key="1">
    <source>
        <dbReference type="ARBA" id="ARBA00004123"/>
    </source>
</evidence>
<evidence type="ECO:0000313" key="9">
    <source>
        <dbReference type="EMBL" id="OBZ90701.1"/>
    </source>
</evidence>
<dbReference type="GO" id="GO:0008180">
    <property type="term" value="C:COP9 signalosome"/>
    <property type="evidence" value="ECO:0007669"/>
    <property type="project" value="UniProtKB-KW"/>
</dbReference>
<keyword evidence="5" id="KW-0736">Signalosome</keyword>
<keyword evidence="4" id="KW-0963">Cytoplasm</keyword>
<evidence type="ECO:0000256" key="2">
    <source>
        <dbReference type="ARBA" id="ARBA00004496"/>
    </source>
</evidence>